<reference evidence="1 2" key="1">
    <citation type="submission" date="2019-11" db="EMBL/GenBank/DDBJ databases">
        <title>Whole genome sequence of Oryza granulata.</title>
        <authorList>
            <person name="Li W."/>
        </authorList>
    </citation>
    <scope>NUCLEOTIDE SEQUENCE [LARGE SCALE GENOMIC DNA]</scope>
    <source>
        <strain evidence="2">cv. Menghai</strain>
        <tissue evidence="1">Leaf</tissue>
    </source>
</reference>
<protein>
    <recommendedName>
        <fullName evidence="3">Zinc finger, CCHC-type</fullName>
    </recommendedName>
</protein>
<dbReference type="PANTHER" id="PTHR35317">
    <property type="entry name" value="OS04G0629600 PROTEIN"/>
    <property type="match status" value="1"/>
</dbReference>
<proteinExistence type="predicted"/>
<accession>A0A6G1FAK5</accession>
<evidence type="ECO:0000313" key="2">
    <source>
        <dbReference type="Proteomes" id="UP000479710"/>
    </source>
</evidence>
<dbReference type="EMBL" id="SPHZ02000001">
    <property type="protein sequence ID" value="KAF0933986.1"/>
    <property type="molecule type" value="Genomic_DNA"/>
</dbReference>
<sequence>MKETESIDEFAGKISGLVNNLSDLGVTMEDDKQVKKLLDSVPDKFLHVIATIEQFFDLDTTPFDQTIGHLKAYEERIHKRDDQNEEHVLLTMEGSSGGGNRGCGKRKR</sequence>
<name>A0A6G1FAK5_9ORYZ</name>
<evidence type="ECO:0000313" key="1">
    <source>
        <dbReference type="EMBL" id="KAF0933986.1"/>
    </source>
</evidence>
<dbReference type="AlphaFoldDB" id="A0A6G1FAK5"/>
<dbReference type="OrthoDB" id="694580at2759"/>
<evidence type="ECO:0008006" key="3">
    <source>
        <dbReference type="Google" id="ProtNLM"/>
    </source>
</evidence>
<dbReference type="Pfam" id="PF14223">
    <property type="entry name" value="Retrotran_gag_2"/>
    <property type="match status" value="1"/>
</dbReference>
<dbReference type="Proteomes" id="UP000479710">
    <property type="component" value="Unassembled WGS sequence"/>
</dbReference>
<gene>
    <name evidence="1" type="ORF">E2562_021045</name>
</gene>
<keyword evidence="2" id="KW-1185">Reference proteome</keyword>
<organism evidence="1 2">
    <name type="scientific">Oryza meyeriana var. granulata</name>
    <dbReference type="NCBI Taxonomy" id="110450"/>
    <lineage>
        <taxon>Eukaryota</taxon>
        <taxon>Viridiplantae</taxon>
        <taxon>Streptophyta</taxon>
        <taxon>Embryophyta</taxon>
        <taxon>Tracheophyta</taxon>
        <taxon>Spermatophyta</taxon>
        <taxon>Magnoliopsida</taxon>
        <taxon>Liliopsida</taxon>
        <taxon>Poales</taxon>
        <taxon>Poaceae</taxon>
        <taxon>BOP clade</taxon>
        <taxon>Oryzoideae</taxon>
        <taxon>Oryzeae</taxon>
        <taxon>Oryzinae</taxon>
        <taxon>Oryza</taxon>
        <taxon>Oryza meyeriana</taxon>
    </lineage>
</organism>
<dbReference type="PANTHER" id="PTHR35317:SF38">
    <property type="entry name" value="RNA-DIRECTED DNA POLYMERASE"/>
    <property type="match status" value="1"/>
</dbReference>
<comment type="caution">
    <text evidence="1">The sequence shown here is derived from an EMBL/GenBank/DDBJ whole genome shotgun (WGS) entry which is preliminary data.</text>
</comment>